<dbReference type="Pfam" id="PF00072">
    <property type="entry name" value="Response_reg"/>
    <property type="match status" value="1"/>
</dbReference>
<evidence type="ECO:0000259" key="3">
    <source>
        <dbReference type="PROSITE" id="PS50110"/>
    </source>
</evidence>
<dbReference type="InterPro" id="IPR001789">
    <property type="entry name" value="Sig_transdc_resp-reg_receiver"/>
</dbReference>
<dbReference type="SMART" id="SM00448">
    <property type="entry name" value="REC"/>
    <property type="match status" value="1"/>
</dbReference>
<evidence type="ECO:0000313" key="4">
    <source>
        <dbReference type="EMBL" id="PIL14312.1"/>
    </source>
</evidence>
<protein>
    <recommendedName>
        <fullName evidence="3">Response regulatory domain-containing protein</fullName>
    </recommendedName>
</protein>
<evidence type="ECO:0000256" key="2">
    <source>
        <dbReference type="PROSITE-ProRule" id="PRU00169"/>
    </source>
</evidence>
<sequence length="120" mass="13098">MSELLSGRRILVVEDEMLILMMVEGILEDLGCRSVTSAATVKKAVSLIESEFFDAATLDMNLGGDDSSSVADALLKSGVPFIFCTGNDRPEMREGFRDHIVLNKPFRDADLTTALTQLLT</sequence>
<dbReference type="PROSITE" id="PS50110">
    <property type="entry name" value="RESPONSE_REGULATORY"/>
    <property type="match status" value="1"/>
</dbReference>
<proteinExistence type="predicted"/>
<evidence type="ECO:0000313" key="5">
    <source>
        <dbReference type="Proteomes" id="UP000231259"/>
    </source>
</evidence>
<dbReference type="Proteomes" id="UP000231259">
    <property type="component" value="Unassembled WGS sequence"/>
</dbReference>
<feature type="modified residue" description="4-aspartylphosphate" evidence="2">
    <location>
        <position position="59"/>
    </location>
</feature>
<accession>A0A2G8QYG5</accession>
<dbReference type="OrthoDB" id="582170at2"/>
<dbReference type="RefSeq" id="WP_099913622.1">
    <property type="nucleotide sequence ID" value="NZ_AWWI01000181.1"/>
</dbReference>
<organism evidence="4 5">
    <name type="scientific">Puniceibacterium antarcticum</name>
    <dbReference type="NCBI Taxonomy" id="1206336"/>
    <lineage>
        <taxon>Bacteria</taxon>
        <taxon>Pseudomonadati</taxon>
        <taxon>Pseudomonadota</taxon>
        <taxon>Alphaproteobacteria</taxon>
        <taxon>Rhodobacterales</taxon>
        <taxon>Paracoccaceae</taxon>
        <taxon>Puniceibacterium</taxon>
    </lineage>
</organism>
<name>A0A2G8QYG5_9RHOB</name>
<dbReference type="Gene3D" id="3.40.50.2300">
    <property type="match status" value="1"/>
</dbReference>
<evidence type="ECO:0000256" key="1">
    <source>
        <dbReference type="ARBA" id="ARBA00022553"/>
    </source>
</evidence>
<dbReference type="AlphaFoldDB" id="A0A2G8QYG5"/>
<keyword evidence="1 2" id="KW-0597">Phosphoprotein</keyword>
<comment type="caution">
    <text evidence="4">The sequence shown here is derived from an EMBL/GenBank/DDBJ whole genome shotgun (WGS) entry which is preliminary data.</text>
</comment>
<gene>
    <name evidence="4" type="ORF">P775_26775</name>
</gene>
<dbReference type="InterPro" id="IPR050595">
    <property type="entry name" value="Bact_response_regulator"/>
</dbReference>
<dbReference type="PANTHER" id="PTHR44591">
    <property type="entry name" value="STRESS RESPONSE REGULATOR PROTEIN 1"/>
    <property type="match status" value="1"/>
</dbReference>
<keyword evidence="5" id="KW-1185">Reference proteome</keyword>
<dbReference type="InterPro" id="IPR011006">
    <property type="entry name" value="CheY-like_superfamily"/>
</dbReference>
<dbReference type="EMBL" id="AWWI01000181">
    <property type="protein sequence ID" value="PIL14312.1"/>
    <property type="molecule type" value="Genomic_DNA"/>
</dbReference>
<dbReference type="GO" id="GO:0000160">
    <property type="term" value="P:phosphorelay signal transduction system"/>
    <property type="evidence" value="ECO:0007669"/>
    <property type="project" value="InterPro"/>
</dbReference>
<dbReference type="PANTHER" id="PTHR44591:SF24">
    <property type="entry name" value="PROTEIN-GLUTAMATE METHYLESTERASE_PROTEIN-GLUTAMINE GLUTAMINASE 1"/>
    <property type="match status" value="1"/>
</dbReference>
<dbReference type="SUPFAM" id="SSF52172">
    <property type="entry name" value="CheY-like"/>
    <property type="match status" value="1"/>
</dbReference>
<feature type="domain" description="Response regulatory" evidence="3">
    <location>
        <begin position="9"/>
        <end position="119"/>
    </location>
</feature>
<reference evidence="4 5" key="1">
    <citation type="submission" date="2013-09" db="EMBL/GenBank/DDBJ databases">
        <title>Genome sequencing of Phaeobacter antarcticus sp. nov. SM1211.</title>
        <authorList>
            <person name="Zhang X.-Y."/>
            <person name="Liu C."/>
            <person name="Chen X.-L."/>
            <person name="Xie B.-B."/>
            <person name="Qin Q.-L."/>
            <person name="Rong J.-C."/>
            <person name="Zhang Y.-Z."/>
        </authorList>
    </citation>
    <scope>NUCLEOTIDE SEQUENCE [LARGE SCALE GENOMIC DNA]</scope>
    <source>
        <strain evidence="4 5">SM1211</strain>
    </source>
</reference>